<comment type="caution">
    <text evidence="1">The sequence shown here is derived from an EMBL/GenBank/DDBJ whole genome shotgun (WGS) entry which is preliminary data.</text>
</comment>
<dbReference type="Gene3D" id="1.20.120.450">
    <property type="entry name" value="dinb family like domain"/>
    <property type="match status" value="1"/>
</dbReference>
<dbReference type="RefSeq" id="WP_165271151.1">
    <property type="nucleotide sequence ID" value="NZ_JAALLS010000027.1"/>
</dbReference>
<name>A0A6M1T3B0_9BACT</name>
<dbReference type="InterPro" id="IPR034660">
    <property type="entry name" value="DinB/YfiT-like"/>
</dbReference>
<sequence length="69" mass="8093">MRQFVIPLTPIISTSWEILIEELRNLQLQFIEVIQRIEKPKRNYPGACGSWSPKRVIADITGWDKEVIQ</sequence>
<organism evidence="1 2">
    <name type="scientific">Fodinibius halophilus</name>
    <dbReference type="NCBI Taxonomy" id="1736908"/>
    <lineage>
        <taxon>Bacteria</taxon>
        <taxon>Pseudomonadati</taxon>
        <taxon>Balneolota</taxon>
        <taxon>Balneolia</taxon>
        <taxon>Balneolales</taxon>
        <taxon>Balneolaceae</taxon>
        <taxon>Fodinibius</taxon>
    </lineage>
</organism>
<proteinExistence type="predicted"/>
<evidence type="ECO:0000313" key="1">
    <source>
        <dbReference type="EMBL" id="NGP89926.1"/>
    </source>
</evidence>
<gene>
    <name evidence="1" type="ORF">G3569_16320</name>
</gene>
<reference evidence="1 2" key="1">
    <citation type="submission" date="2020-02" db="EMBL/GenBank/DDBJ databases">
        <title>Aliifodinibius halophilus 2W32, complete genome.</title>
        <authorList>
            <person name="Li Y."/>
            <person name="Wu S."/>
        </authorList>
    </citation>
    <scope>NUCLEOTIDE SEQUENCE [LARGE SCALE GENOMIC DNA]</scope>
    <source>
        <strain evidence="1 2">2W32</strain>
    </source>
</reference>
<dbReference type="AlphaFoldDB" id="A0A6M1T3B0"/>
<accession>A0A6M1T3B0</accession>
<dbReference type="EMBL" id="JAALLS010000027">
    <property type="protein sequence ID" value="NGP89926.1"/>
    <property type="molecule type" value="Genomic_DNA"/>
</dbReference>
<dbReference type="Proteomes" id="UP000479132">
    <property type="component" value="Unassembled WGS sequence"/>
</dbReference>
<protein>
    <submittedName>
        <fullName evidence="1">Uncharacterized protein</fullName>
    </submittedName>
</protein>
<evidence type="ECO:0000313" key="2">
    <source>
        <dbReference type="Proteomes" id="UP000479132"/>
    </source>
</evidence>
<keyword evidence="2" id="KW-1185">Reference proteome</keyword>